<keyword evidence="6 13" id="KW-0328">Glycosyltransferase</keyword>
<evidence type="ECO:0000256" key="10">
    <source>
        <dbReference type="ARBA" id="ARBA00022989"/>
    </source>
</evidence>
<gene>
    <name evidence="14" type="primary">NCAS0D01790</name>
    <name evidence="14" type="ordered locus">NCAS_0D01790</name>
</gene>
<dbReference type="OMA" id="LINCWIL"/>
<comment type="function">
    <text evidence="12 13">Mannosyltransferase involved in glycosylphosphatidylinositol-anchor biosynthesis. Transfers the first alpha-1,4-mannose to GlcN-acyl-PI during GPI precursor assembly. Required for cell wall integrity.</text>
</comment>
<evidence type="ECO:0000256" key="11">
    <source>
        <dbReference type="ARBA" id="ARBA00023136"/>
    </source>
</evidence>
<sequence length="423" mass="48871">MNLQNTERLLVVSGLLIRVVFYLFGIYQDAHFKVRYTDIDYFVFHDAAGYVYEKLINLNSNFPVNGSPYQRDTYRYTPLLSWLLVPDHYFDLFHLGKFLFMIFDLFTGIVIMKMLKNISPKISSLKLGLLSSIWLLNPMVITISTRGNAESILCFLVMLSLYFLQKRRYWLAGIIYGLSIHFKIYPIIYCLAISIYLVCASHNNATVSSKLKNLIIVGATTLFTIVGLGTLMYSIYGFEFLDQAYFYHLYRTDHRHNFSLWNILLYFDSASDPNSVSLLSKFSFAPQMLITIVLTYLEYLQPTFANLLNVLFLQTFAFVTYNKVCTSQYFVWYLIFLPFSLINTTISMKRGVAMLLVWVGTQALWLSQGYYLEFEGRNVFYPGIFFGAVAFFAGNVWTLGQFIDDITSTILKSSIAVKVKKNV</sequence>
<keyword evidence="11 13" id="KW-0472">Membrane</keyword>
<keyword evidence="8 13" id="KW-0812">Transmembrane</keyword>
<dbReference type="eggNOG" id="KOG3893">
    <property type="taxonomic scope" value="Eukaryota"/>
</dbReference>
<dbReference type="HOGENOM" id="CLU_024220_1_0_1"/>
<dbReference type="AlphaFoldDB" id="G0VDX0"/>
<dbReference type="PANTHER" id="PTHR12886">
    <property type="entry name" value="PIG-M MANNOSYLTRANSFERASE"/>
    <property type="match status" value="1"/>
</dbReference>
<evidence type="ECO:0000256" key="7">
    <source>
        <dbReference type="ARBA" id="ARBA00022679"/>
    </source>
</evidence>
<dbReference type="PANTHER" id="PTHR12886:SF0">
    <property type="entry name" value="GPI MANNOSYLTRANSFERASE 1"/>
    <property type="match status" value="1"/>
</dbReference>
<comment type="subcellular location">
    <subcellularLocation>
        <location evidence="1 13">Endoplasmic reticulum membrane</location>
        <topology evidence="1 13">Multi-pass membrane protein</topology>
    </subcellularLocation>
</comment>
<evidence type="ECO:0000256" key="13">
    <source>
        <dbReference type="RuleBase" id="RU365064"/>
    </source>
</evidence>
<dbReference type="GO" id="GO:0006506">
    <property type="term" value="P:GPI anchor biosynthetic process"/>
    <property type="evidence" value="ECO:0007669"/>
    <property type="project" value="UniProtKB-UniPathway"/>
</dbReference>
<comment type="similarity">
    <text evidence="3 13">Belongs to the PIGM family.</text>
</comment>
<evidence type="ECO:0000313" key="15">
    <source>
        <dbReference type="Proteomes" id="UP000001640"/>
    </source>
</evidence>
<evidence type="ECO:0000313" key="14">
    <source>
        <dbReference type="EMBL" id="CCC69760.1"/>
    </source>
</evidence>
<proteinExistence type="inferred from homology"/>
<comment type="pathway">
    <text evidence="2 13">Glycolipid biosynthesis; glycosylphosphatidylinositol-anchor biosynthesis.</text>
</comment>
<feature type="transmembrane region" description="Helical" evidence="13">
    <location>
        <begin position="327"/>
        <end position="346"/>
    </location>
</feature>
<dbReference type="GO" id="GO:0005789">
    <property type="term" value="C:endoplasmic reticulum membrane"/>
    <property type="evidence" value="ECO:0007669"/>
    <property type="project" value="UniProtKB-SubCell"/>
</dbReference>
<dbReference type="EMBL" id="HE576755">
    <property type="protein sequence ID" value="CCC69760.1"/>
    <property type="molecule type" value="Genomic_DNA"/>
</dbReference>
<organism evidence="14 15">
    <name type="scientific">Naumovozyma castellii</name>
    <name type="common">Yeast</name>
    <name type="synonym">Saccharomyces castellii</name>
    <dbReference type="NCBI Taxonomy" id="27288"/>
    <lineage>
        <taxon>Eukaryota</taxon>
        <taxon>Fungi</taxon>
        <taxon>Dikarya</taxon>
        <taxon>Ascomycota</taxon>
        <taxon>Saccharomycotina</taxon>
        <taxon>Saccharomycetes</taxon>
        <taxon>Saccharomycetales</taxon>
        <taxon>Saccharomycetaceae</taxon>
        <taxon>Naumovozyma</taxon>
    </lineage>
</organism>
<keyword evidence="10 13" id="KW-1133">Transmembrane helix</keyword>
<evidence type="ECO:0000256" key="6">
    <source>
        <dbReference type="ARBA" id="ARBA00022676"/>
    </source>
</evidence>
<dbReference type="Proteomes" id="UP000001640">
    <property type="component" value="Chromosome 4"/>
</dbReference>
<dbReference type="UniPathway" id="UPA00196"/>
<keyword evidence="7 13" id="KW-0808">Transferase</keyword>
<keyword evidence="5 13" id="KW-0337">GPI-anchor biosynthesis</keyword>
<evidence type="ECO:0000256" key="8">
    <source>
        <dbReference type="ARBA" id="ARBA00022692"/>
    </source>
</evidence>
<feature type="transmembrane region" description="Helical" evidence="13">
    <location>
        <begin position="9"/>
        <end position="27"/>
    </location>
</feature>
<dbReference type="InParanoid" id="G0VDX0"/>
<dbReference type="GeneID" id="96903367"/>
<feature type="transmembrane region" description="Helical" evidence="13">
    <location>
        <begin position="353"/>
        <end position="372"/>
    </location>
</feature>
<feature type="transmembrane region" description="Helical" evidence="13">
    <location>
        <begin position="214"/>
        <end position="236"/>
    </location>
</feature>
<dbReference type="EC" id="2.4.1.-" evidence="13"/>
<reference evidence="14 15" key="1">
    <citation type="journal article" date="2011" name="Proc. Natl. Acad. Sci. U.S.A.">
        <title>Evolutionary erosion of yeast sex chromosomes by mating-type switching accidents.</title>
        <authorList>
            <person name="Gordon J.L."/>
            <person name="Armisen D."/>
            <person name="Proux-Wera E."/>
            <person name="Oheigeartaigh S.S."/>
            <person name="Byrne K.P."/>
            <person name="Wolfe K.H."/>
        </authorList>
    </citation>
    <scope>NUCLEOTIDE SEQUENCE [LARGE SCALE GENOMIC DNA]</scope>
    <source>
        <strain evidence="15">ATCC 76901 / BCRC 22586 / CBS 4309 / NBRC 1992 / NRRL Y-12630</strain>
    </source>
</reference>
<reference key="2">
    <citation type="submission" date="2011-08" db="EMBL/GenBank/DDBJ databases">
        <title>Genome sequence of Naumovozyma castellii.</title>
        <authorList>
            <person name="Gordon J.L."/>
            <person name="Armisen D."/>
            <person name="Proux-Wera E."/>
            <person name="OhEigeartaigh S.S."/>
            <person name="Byrne K.P."/>
            <person name="Wolfe K.H."/>
        </authorList>
    </citation>
    <scope>NUCLEOTIDE SEQUENCE</scope>
    <source>
        <strain>Type strain:CBS 4309</strain>
    </source>
</reference>
<dbReference type="GO" id="GO:0031505">
    <property type="term" value="P:fungal-type cell wall organization"/>
    <property type="evidence" value="ECO:0007669"/>
    <property type="project" value="EnsemblFungi"/>
</dbReference>
<accession>G0VDX0</accession>
<dbReference type="InterPro" id="IPR007704">
    <property type="entry name" value="PIG-M"/>
</dbReference>
<keyword evidence="15" id="KW-1185">Reference proteome</keyword>
<evidence type="ECO:0000256" key="1">
    <source>
        <dbReference type="ARBA" id="ARBA00004477"/>
    </source>
</evidence>
<evidence type="ECO:0000256" key="4">
    <source>
        <dbReference type="ARBA" id="ARBA00013797"/>
    </source>
</evidence>
<protein>
    <recommendedName>
        <fullName evidence="4 13">GPI mannosyltransferase 1</fullName>
        <ecNumber evidence="13">2.4.1.-</ecNumber>
    </recommendedName>
    <alternativeName>
        <fullName evidence="13">GPI mannosyltransferase I</fullName>
    </alternativeName>
</protein>
<feature type="transmembrane region" description="Helical" evidence="13">
    <location>
        <begin position="184"/>
        <end position="202"/>
    </location>
</feature>
<evidence type="ECO:0000256" key="2">
    <source>
        <dbReference type="ARBA" id="ARBA00004687"/>
    </source>
</evidence>
<evidence type="ECO:0000256" key="5">
    <source>
        <dbReference type="ARBA" id="ARBA00022502"/>
    </source>
</evidence>
<dbReference type="RefSeq" id="XP_003676122.1">
    <property type="nucleotide sequence ID" value="XM_003676074.1"/>
</dbReference>
<evidence type="ECO:0000256" key="3">
    <source>
        <dbReference type="ARBA" id="ARBA00011071"/>
    </source>
</evidence>
<feature type="transmembrane region" description="Helical" evidence="13">
    <location>
        <begin position="384"/>
        <end position="403"/>
    </location>
</feature>
<feature type="transmembrane region" description="Helical" evidence="13">
    <location>
        <begin position="133"/>
        <end position="164"/>
    </location>
</feature>
<dbReference type="GO" id="GO:0180041">
    <property type="term" value="F:dol-P-Man:GlcN-acyl-PI alpha-1,4-mannosyltransferase activity"/>
    <property type="evidence" value="ECO:0007669"/>
    <property type="project" value="EnsemblFungi"/>
</dbReference>
<dbReference type="GO" id="GO:1990529">
    <property type="term" value="C:glycosylphosphatidylinositol-mannosyltransferase I complex"/>
    <property type="evidence" value="ECO:0007669"/>
    <property type="project" value="EnsemblFungi"/>
</dbReference>
<dbReference type="OrthoDB" id="1741594at2759"/>
<dbReference type="STRING" id="1064592.G0VDX0"/>
<dbReference type="KEGG" id="ncs:NCAS_0D01790"/>
<dbReference type="FunCoup" id="G0VDX0">
    <property type="interactions" value="628"/>
</dbReference>
<evidence type="ECO:0000256" key="9">
    <source>
        <dbReference type="ARBA" id="ARBA00022824"/>
    </source>
</evidence>
<evidence type="ECO:0000256" key="12">
    <source>
        <dbReference type="ARBA" id="ARBA00025399"/>
    </source>
</evidence>
<keyword evidence="9 13" id="KW-0256">Endoplasmic reticulum</keyword>
<name>G0VDX0_NAUCA</name>
<dbReference type="Pfam" id="PF05007">
    <property type="entry name" value="Mannosyl_trans"/>
    <property type="match status" value="1"/>
</dbReference>
<feature type="transmembrane region" description="Helical" evidence="13">
    <location>
        <begin position="92"/>
        <end position="112"/>
    </location>
</feature>